<evidence type="ECO:0000313" key="2">
    <source>
        <dbReference type="EMBL" id="KAG0477662.1"/>
    </source>
</evidence>
<dbReference type="OrthoDB" id="5421607at2759"/>
<reference evidence="2 3" key="1">
    <citation type="journal article" date="2020" name="Nat. Food">
        <title>A phased Vanilla planifolia genome enables genetic improvement of flavour and production.</title>
        <authorList>
            <person name="Hasing T."/>
            <person name="Tang H."/>
            <person name="Brym M."/>
            <person name="Khazi F."/>
            <person name="Huang T."/>
            <person name="Chambers A.H."/>
        </authorList>
    </citation>
    <scope>NUCLEOTIDE SEQUENCE [LARGE SCALE GENOMIC DNA]</scope>
    <source>
        <tissue evidence="2">Leaf</tissue>
    </source>
</reference>
<comment type="caution">
    <text evidence="2">The sequence shown here is derived from an EMBL/GenBank/DDBJ whole genome shotgun (WGS) entry which is preliminary data.</text>
</comment>
<proteinExistence type="predicted"/>
<feature type="compositionally biased region" description="Polar residues" evidence="1">
    <location>
        <begin position="13"/>
        <end position="24"/>
    </location>
</feature>
<feature type="region of interest" description="Disordered" evidence="1">
    <location>
        <begin position="1"/>
        <end position="25"/>
    </location>
</feature>
<dbReference type="AlphaFoldDB" id="A0A835QZT8"/>
<feature type="compositionally biased region" description="Basic and acidic residues" evidence="1">
    <location>
        <begin position="326"/>
        <end position="338"/>
    </location>
</feature>
<feature type="region of interest" description="Disordered" evidence="1">
    <location>
        <begin position="294"/>
        <end position="338"/>
    </location>
</feature>
<organism evidence="2 3">
    <name type="scientific">Vanilla planifolia</name>
    <name type="common">Vanilla</name>
    <dbReference type="NCBI Taxonomy" id="51239"/>
    <lineage>
        <taxon>Eukaryota</taxon>
        <taxon>Viridiplantae</taxon>
        <taxon>Streptophyta</taxon>
        <taxon>Embryophyta</taxon>
        <taxon>Tracheophyta</taxon>
        <taxon>Spermatophyta</taxon>
        <taxon>Magnoliopsida</taxon>
        <taxon>Liliopsida</taxon>
        <taxon>Asparagales</taxon>
        <taxon>Orchidaceae</taxon>
        <taxon>Vanilloideae</taxon>
        <taxon>Vanilleae</taxon>
        <taxon>Vanilla</taxon>
    </lineage>
</organism>
<sequence length="338" mass="37231">MAPKAKPKPFVPSANSQAPPSSRNFFVPPSPRAQNFEYEQAVKIADQGFIIYPRLQLTFKSLALTGFCKPIALVSNVPMVDEGPAVISPPFHPDHGGWHPLDESVGFMLDCPAHESLYHDAIPTYDMVGRQGPSDPACPLGAPRDQECGTAVAIFLCEDSTVDRFEPGCCTQAHPPTFPSRPSKPTLELGQEMLVDEDYADDEIETELPHSCSAGIYTAEMFPDSLTPIVLQAAVLVKEKKFQSRDISPNLLKDSESRRLPCLLELKLLPLLEKTGAKHVGVANAVKMDVSKRLKSQNKEEEEEAQVSQGFDPKKPWTSRPWRGGCPREEINQAKEEG</sequence>
<evidence type="ECO:0000313" key="3">
    <source>
        <dbReference type="Proteomes" id="UP000639772"/>
    </source>
</evidence>
<name>A0A835QZT8_VANPL</name>
<accession>A0A835QZT8</accession>
<evidence type="ECO:0000256" key="1">
    <source>
        <dbReference type="SAM" id="MobiDB-lite"/>
    </source>
</evidence>
<dbReference type="Proteomes" id="UP000639772">
    <property type="component" value="Chromosome 6"/>
</dbReference>
<dbReference type="EMBL" id="JADCNM010000006">
    <property type="protein sequence ID" value="KAG0477662.1"/>
    <property type="molecule type" value="Genomic_DNA"/>
</dbReference>
<gene>
    <name evidence="2" type="ORF">HPP92_012381</name>
</gene>
<protein>
    <submittedName>
        <fullName evidence="2">Uncharacterized protein</fullName>
    </submittedName>
</protein>